<proteinExistence type="predicted"/>
<organism evidence="1">
    <name type="scientific">marine sediment metagenome</name>
    <dbReference type="NCBI Taxonomy" id="412755"/>
    <lineage>
        <taxon>unclassified sequences</taxon>
        <taxon>metagenomes</taxon>
        <taxon>ecological metagenomes</taxon>
    </lineage>
</organism>
<protein>
    <submittedName>
        <fullName evidence="1">Uncharacterized protein</fullName>
    </submittedName>
</protein>
<reference evidence="1" key="1">
    <citation type="journal article" date="2015" name="Nature">
        <title>Complex archaea that bridge the gap between prokaryotes and eukaryotes.</title>
        <authorList>
            <person name="Spang A."/>
            <person name="Saw J.H."/>
            <person name="Jorgensen S.L."/>
            <person name="Zaremba-Niedzwiedzka K."/>
            <person name="Martijn J."/>
            <person name="Lind A.E."/>
            <person name="van Eijk R."/>
            <person name="Schleper C."/>
            <person name="Guy L."/>
            <person name="Ettema T.J."/>
        </authorList>
    </citation>
    <scope>NUCLEOTIDE SEQUENCE</scope>
</reference>
<gene>
    <name evidence="1" type="ORF">LCGC14_2797190</name>
</gene>
<dbReference type="EMBL" id="LAZR01052396">
    <property type="protein sequence ID" value="KKK83058.1"/>
    <property type="molecule type" value="Genomic_DNA"/>
</dbReference>
<accession>A0A0F8YNR4</accession>
<comment type="caution">
    <text evidence="1">The sequence shown here is derived from an EMBL/GenBank/DDBJ whole genome shotgun (WGS) entry which is preliminary data.</text>
</comment>
<dbReference type="AlphaFoldDB" id="A0A0F8YNR4"/>
<name>A0A0F8YNR4_9ZZZZ</name>
<evidence type="ECO:0000313" key="1">
    <source>
        <dbReference type="EMBL" id="KKK83058.1"/>
    </source>
</evidence>
<sequence length="73" mass="8865">MKTFRVIHFKRGFIDLYQSQVKTWYGWRSFSAHRDGCVYYLDNPGTERQWALDNIEYYRLGKGLNKKDIKIIE</sequence>